<evidence type="ECO:0000313" key="6">
    <source>
        <dbReference type="Proteomes" id="UP001303046"/>
    </source>
</evidence>
<comment type="similarity">
    <text evidence="1">Belongs to the CAMSAP1 family.</text>
</comment>
<accession>A0ABR1CP34</accession>
<evidence type="ECO:0000313" key="5">
    <source>
        <dbReference type="EMBL" id="KAK6739463.1"/>
    </source>
</evidence>
<dbReference type="Proteomes" id="UP001303046">
    <property type="component" value="Unassembled WGS sequence"/>
</dbReference>
<dbReference type="InterPro" id="IPR011033">
    <property type="entry name" value="PRC_barrel-like_sf"/>
</dbReference>
<feature type="region of interest" description="Disordered" evidence="3">
    <location>
        <begin position="146"/>
        <end position="173"/>
    </location>
</feature>
<protein>
    <recommendedName>
        <fullName evidence="4">CKK domain-containing protein</fullName>
    </recommendedName>
</protein>
<feature type="coiled-coil region" evidence="2">
    <location>
        <begin position="205"/>
        <end position="232"/>
    </location>
</feature>
<dbReference type="SUPFAM" id="SSF50346">
    <property type="entry name" value="PRC-barrel domain"/>
    <property type="match status" value="1"/>
</dbReference>
<evidence type="ECO:0000256" key="2">
    <source>
        <dbReference type="SAM" id="Coils"/>
    </source>
</evidence>
<dbReference type="PANTHER" id="PTHR21595">
    <property type="entry name" value="PATRONIN"/>
    <property type="match status" value="1"/>
</dbReference>
<feature type="domain" description="CKK" evidence="4">
    <location>
        <begin position="332"/>
        <end position="469"/>
    </location>
</feature>
<dbReference type="Pfam" id="PF08683">
    <property type="entry name" value="CAMSAP_CKK"/>
    <property type="match status" value="1"/>
</dbReference>
<organism evidence="5 6">
    <name type="scientific">Necator americanus</name>
    <name type="common">Human hookworm</name>
    <dbReference type="NCBI Taxonomy" id="51031"/>
    <lineage>
        <taxon>Eukaryota</taxon>
        <taxon>Metazoa</taxon>
        <taxon>Ecdysozoa</taxon>
        <taxon>Nematoda</taxon>
        <taxon>Chromadorea</taxon>
        <taxon>Rhabditida</taxon>
        <taxon>Rhabditina</taxon>
        <taxon>Rhabditomorpha</taxon>
        <taxon>Strongyloidea</taxon>
        <taxon>Ancylostomatidae</taxon>
        <taxon>Bunostominae</taxon>
        <taxon>Necator</taxon>
    </lineage>
</organism>
<dbReference type="SMART" id="SM01051">
    <property type="entry name" value="CAMSAP_CKK"/>
    <property type="match status" value="1"/>
</dbReference>
<dbReference type="Gene3D" id="3.10.20.360">
    <property type="entry name" value="CKK domain"/>
    <property type="match status" value="1"/>
</dbReference>
<keyword evidence="6" id="KW-1185">Reference proteome</keyword>
<comment type="domain">
    <text evidence="1">The CKK domain binds microtubules.</text>
</comment>
<sequence>MRSSLSNGMLNYLSGQAPSYGEYPTNLVQPHQIQPPGHTADPYSSQLEHIHMQQQPQQPGYSMMHQSAHAATGFSLHQPSAVDVAPMMPPAPRGTARVSSWIRYSDNLRDLLEQLRDALEILVKEAIAQLLQNLSVCECKIYLSVAPPHPSPPRDPANHTNGTMSEPNRTTAPSGLAFVVSDDQAAEDFDKIAEQRRQAKRAALLAKTMKRKEEIENKVDQIEQRNAEKRLAELAKPEMTEQRKLEELQRQKILDDYKRREMEKQLGVESGSNSARGPPGRGHSQPPFIRTKSQMSELALSTDGVEKGRLPRVRGQSTVEQRISVSSLQEPTQKLFAKAAPKSNRGLIINVLQYGVFPGAVNDQTRMKTMNDLATSDAKHFLILFRDCKCQYRGLYSWDQVSDTAIKISGQGPSKCSESIMKLMFKYDSGAKNFSQIPTNHLGATIDGFSIQDQFWQKLKIPYSGAASHRNN</sequence>
<comment type="caution">
    <text evidence="5">The sequence shown here is derived from an EMBL/GenBank/DDBJ whole genome shotgun (WGS) entry which is preliminary data.</text>
</comment>
<proteinExistence type="inferred from homology"/>
<dbReference type="EMBL" id="JAVFWL010000003">
    <property type="protein sequence ID" value="KAK6739463.1"/>
    <property type="molecule type" value="Genomic_DNA"/>
</dbReference>
<dbReference type="PANTHER" id="PTHR21595:SF0">
    <property type="entry name" value="PATRONIN"/>
    <property type="match status" value="1"/>
</dbReference>
<evidence type="ECO:0000256" key="3">
    <source>
        <dbReference type="SAM" id="MobiDB-lite"/>
    </source>
</evidence>
<dbReference type="InterPro" id="IPR032940">
    <property type="entry name" value="CAMSAP"/>
</dbReference>
<evidence type="ECO:0000256" key="1">
    <source>
        <dbReference type="PROSITE-ProRule" id="PRU00841"/>
    </source>
</evidence>
<name>A0ABR1CP34_NECAM</name>
<reference evidence="5 6" key="1">
    <citation type="submission" date="2023-08" db="EMBL/GenBank/DDBJ databases">
        <title>A Necator americanus chromosomal reference genome.</title>
        <authorList>
            <person name="Ilik V."/>
            <person name="Petrzelkova K.J."/>
            <person name="Pardy F."/>
            <person name="Fuh T."/>
            <person name="Niatou-Singa F.S."/>
            <person name="Gouil Q."/>
            <person name="Baker L."/>
            <person name="Ritchie M.E."/>
            <person name="Jex A.R."/>
            <person name="Gazzola D."/>
            <person name="Li H."/>
            <person name="Toshio Fujiwara R."/>
            <person name="Zhan B."/>
            <person name="Aroian R.V."/>
            <person name="Pafco B."/>
            <person name="Schwarz E.M."/>
        </authorList>
    </citation>
    <scope>NUCLEOTIDE SEQUENCE [LARGE SCALE GENOMIC DNA]</scope>
    <source>
        <strain evidence="5 6">Aroian</strain>
        <tissue evidence="5">Whole animal</tissue>
    </source>
</reference>
<evidence type="ECO:0000259" key="4">
    <source>
        <dbReference type="PROSITE" id="PS51508"/>
    </source>
</evidence>
<dbReference type="InterPro" id="IPR038209">
    <property type="entry name" value="CKK_dom_sf"/>
</dbReference>
<keyword evidence="1" id="KW-0493">Microtubule</keyword>
<feature type="region of interest" description="Disordered" evidence="3">
    <location>
        <begin position="265"/>
        <end position="289"/>
    </location>
</feature>
<dbReference type="InterPro" id="IPR014797">
    <property type="entry name" value="CKK_CAMSAP"/>
</dbReference>
<feature type="compositionally biased region" description="Polar residues" evidence="3">
    <location>
        <begin position="158"/>
        <end position="173"/>
    </location>
</feature>
<dbReference type="PROSITE" id="PS51508">
    <property type="entry name" value="CKK"/>
    <property type="match status" value="1"/>
</dbReference>
<gene>
    <name evidence="5" type="primary">Necator_chrIII.g8900</name>
    <name evidence="5" type="ORF">RB195_008135</name>
</gene>
<keyword evidence="2" id="KW-0175">Coiled coil</keyword>